<dbReference type="GO" id="GO:0000701">
    <property type="term" value="F:purine-specific mismatch base pair DNA N-glycosylase activity"/>
    <property type="evidence" value="ECO:0007669"/>
    <property type="project" value="TreeGrafter"/>
</dbReference>
<feature type="domain" description="HhH-GPD" evidence="10">
    <location>
        <begin position="37"/>
        <end position="185"/>
    </location>
</feature>
<evidence type="ECO:0000256" key="3">
    <source>
        <dbReference type="ARBA" id="ARBA00022723"/>
    </source>
</evidence>
<comment type="caution">
    <text evidence="11">The sequence shown here is derived from an EMBL/GenBank/DDBJ whole genome shotgun (WGS) entry which is preliminary data.</text>
</comment>
<dbReference type="GO" id="GO:0032357">
    <property type="term" value="F:oxidized purine DNA binding"/>
    <property type="evidence" value="ECO:0007669"/>
    <property type="project" value="TreeGrafter"/>
</dbReference>
<evidence type="ECO:0000259" key="10">
    <source>
        <dbReference type="SMART" id="SM00478"/>
    </source>
</evidence>
<dbReference type="SUPFAM" id="SSF48150">
    <property type="entry name" value="DNA-glycosylase"/>
    <property type="match status" value="1"/>
</dbReference>
<evidence type="ECO:0000256" key="4">
    <source>
        <dbReference type="ARBA" id="ARBA00022763"/>
    </source>
</evidence>
<evidence type="ECO:0000256" key="8">
    <source>
        <dbReference type="ARBA" id="ARBA00023204"/>
    </source>
</evidence>
<dbReference type="GO" id="GO:0006298">
    <property type="term" value="P:mismatch repair"/>
    <property type="evidence" value="ECO:0007669"/>
    <property type="project" value="TreeGrafter"/>
</dbReference>
<dbReference type="InterPro" id="IPR003265">
    <property type="entry name" value="HhH-GPD_domain"/>
</dbReference>
<keyword evidence="8" id="KW-0234">DNA repair</keyword>
<dbReference type="GO" id="GO:0034039">
    <property type="term" value="F:8-oxo-7,8-dihydroguanine DNA N-glycosylase activity"/>
    <property type="evidence" value="ECO:0007669"/>
    <property type="project" value="TreeGrafter"/>
</dbReference>
<dbReference type="AlphaFoldDB" id="A0A0G1PNH7"/>
<dbReference type="PATRIC" id="fig|1619001.3.peg.29"/>
<keyword evidence="3" id="KW-0479">Metal-binding</keyword>
<comment type="cofactor">
    <cofactor evidence="1">
        <name>[4Fe-4S] cluster</name>
        <dbReference type="ChEBI" id="CHEBI:49883"/>
    </cofactor>
</comment>
<evidence type="ECO:0000256" key="1">
    <source>
        <dbReference type="ARBA" id="ARBA00001966"/>
    </source>
</evidence>
<keyword evidence="7" id="KW-0411">Iron-sulfur</keyword>
<evidence type="ECO:0000256" key="2">
    <source>
        <dbReference type="ARBA" id="ARBA00008343"/>
    </source>
</evidence>
<name>A0A0G1PNH7_9BACT</name>
<dbReference type="EMBL" id="LCMG01000001">
    <property type="protein sequence ID" value="KKU34316.1"/>
    <property type="molecule type" value="Genomic_DNA"/>
</dbReference>
<evidence type="ECO:0000256" key="7">
    <source>
        <dbReference type="ARBA" id="ARBA00023014"/>
    </source>
</evidence>
<comment type="similarity">
    <text evidence="2">Belongs to the Nth/MutY family.</text>
</comment>
<keyword evidence="5" id="KW-0378">Hydrolase</keyword>
<evidence type="ECO:0000256" key="9">
    <source>
        <dbReference type="ARBA" id="ARBA00023295"/>
    </source>
</evidence>
<gene>
    <name evidence="11" type="ORF">UX45_C0001G0025</name>
</gene>
<dbReference type="Pfam" id="PF00730">
    <property type="entry name" value="HhH-GPD"/>
    <property type="match status" value="1"/>
</dbReference>
<organism evidence="11 12">
    <name type="scientific">Candidatus Uhrbacteria bacterium GW2011_GWF2_46_218</name>
    <dbReference type="NCBI Taxonomy" id="1619001"/>
    <lineage>
        <taxon>Bacteria</taxon>
        <taxon>Candidatus Uhriibacteriota</taxon>
    </lineage>
</organism>
<dbReference type="CDD" id="cd00056">
    <property type="entry name" value="ENDO3c"/>
    <property type="match status" value="1"/>
</dbReference>
<keyword evidence="4" id="KW-0227">DNA damage</keyword>
<dbReference type="GO" id="GO:0046872">
    <property type="term" value="F:metal ion binding"/>
    <property type="evidence" value="ECO:0007669"/>
    <property type="project" value="UniProtKB-KW"/>
</dbReference>
<dbReference type="GO" id="GO:0051536">
    <property type="term" value="F:iron-sulfur cluster binding"/>
    <property type="evidence" value="ECO:0007669"/>
    <property type="project" value="UniProtKB-KW"/>
</dbReference>
<evidence type="ECO:0000313" key="12">
    <source>
        <dbReference type="Proteomes" id="UP000034705"/>
    </source>
</evidence>
<dbReference type="GO" id="GO:0035485">
    <property type="term" value="F:adenine/guanine mispair binding"/>
    <property type="evidence" value="ECO:0007669"/>
    <property type="project" value="TreeGrafter"/>
</dbReference>
<accession>A0A0G1PNH7</accession>
<protein>
    <submittedName>
        <fullName evidence="11">HhH-GPD family protein</fullName>
    </submittedName>
</protein>
<dbReference type="InterPro" id="IPR044298">
    <property type="entry name" value="MIG/MutY"/>
</dbReference>
<dbReference type="Gene3D" id="1.10.1670.10">
    <property type="entry name" value="Helix-hairpin-Helix base-excision DNA repair enzymes (C-terminal)"/>
    <property type="match status" value="1"/>
</dbReference>
<reference evidence="11 12" key="1">
    <citation type="journal article" date="2015" name="Nature">
        <title>rRNA introns, odd ribosomes, and small enigmatic genomes across a large radiation of phyla.</title>
        <authorList>
            <person name="Brown C.T."/>
            <person name="Hug L.A."/>
            <person name="Thomas B.C."/>
            <person name="Sharon I."/>
            <person name="Castelle C.J."/>
            <person name="Singh A."/>
            <person name="Wilkins M.J."/>
            <person name="Williams K.H."/>
            <person name="Banfield J.F."/>
        </authorList>
    </citation>
    <scope>NUCLEOTIDE SEQUENCE [LARGE SCALE GENOMIC DNA]</scope>
</reference>
<dbReference type="InterPro" id="IPR011257">
    <property type="entry name" value="DNA_glycosylase"/>
</dbReference>
<dbReference type="PANTHER" id="PTHR42944">
    <property type="entry name" value="ADENINE DNA GLYCOSYLASE"/>
    <property type="match status" value="1"/>
</dbReference>
<dbReference type="Proteomes" id="UP000034705">
    <property type="component" value="Unassembled WGS sequence"/>
</dbReference>
<dbReference type="SMART" id="SM00478">
    <property type="entry name" value="ENDO3c"/>
    <property type="match status" value="1"/>
</dbReference>
<keyword evidence="6" id="KW-0408">Iron</keyword>
<dbReference type="PANTHER" id="PTHR42944:SF1">
    <property type="entry name" value="ADENINE DNA GLYCOSYLASE"/>
    <property type="match status" value="1"/>
</dbReference>
<evidence type="ECO:0000256" key="5">
    <source>
        <dbReference type="ARBA" id="ARBA00022801"/>
    </source>
</evidence>
<dbReference type="GO" id="GO:0006284">
    <property type="term" value="P:base-excision repair"/>
    <property type="evidence" value="ECO:0007669"/>
    <property type="project" value="InterPro"/>
</dbReference>
<evidence type="ECO:0000313" key="11">
    <source>
        <dbReference type="EMBL" id="KKU34316.1"/>
    </source>
</evidence>
<keyword evidence="9" id="KW-0326">Glycosidase</keyword>
<sequence length="298" mass="34318">MSPRLSSTLLRWYRQHGRDLPWRQTRDPYRILVSEIMLQQTQVSRVMIFYKRWLTQFPTWESLAEATNGQVIMVWSGLGYNRRSLVLRDIAKHIIAHGVPSTPEAWEKIKGVGPYTAAAICAFALHQRTLPIDTNIRRVLGRVLFGIPYPTLKMDKKIVQSADFVLPKRGAFYDVPQALFDLATSTCTKVPACASCPLKAICKSAPRFLSGHVRIPKIMIKKAKESRHRNKPYPDRIYRGKILKFVREHPETFLKTIGPMIDPHFDLSLDQAWIKAMIVRLQKEGLIALKHHRLFLPT</sequence>
<proteinExistence type="inferred from homology"/>
<dbReference type="Gene3D" id="1.10.340.30">
    <property type="entry name" value="Hypothetical protein, domain 2"/>
    <property type="match status" value="1"/>
</dbReference>
<evidence type="ECO:0000256" key="6">
    <source>
        <dbReference type="ARBA" id="ARBA00023004"/>
    </source>
</evidence>
<dbReference type="InterPro" id="IPR023170">
    <property type="entry name" value="HhH_base_excis_C"/>
</dbReference>